<dbReference type="GeneID" id="68900270"/>
<evidence type="ECO:0000259" key="2">
    <source>
        <dbReference type="PROSITE" id="PS51192"/>
    </source>
</evidence>
<dbReference type="InterPro" id="IPR027417">
    <property type="entry name" value="P-loop_NTPase"/>
</dbReference>
<accession>A0ABS8TSZ9</accession>
<dbReference type="Proteomes" id="UP001430701">
    <property type="component" value="Unassembled WGS sequence"/>
</dbReference>
<organism evidence="3 5">
    <name type="scientific">Xylella taiwanensis</name>
    <dbReference type="NCBI Taxonomy" id="1444770"/>
    <lineage>
        <taxon>Bacteria</taxon>
        <taxon>Pseudomonadati</taxon>
        <taxon>Pseudomonadota</taxon>
        <taxon>Gammaproteobacteria</taxon>
        <taxon>Lysobacterales</taxon>
        <taxon>Lysobacteraceae</taxon>
        <taxon>Xylella</taxon>
    </lineage>
</organism>
<dbReference type="InterPro" id="IPR038718">
    <property type="entry name" value="SNF2-like_sf"/>
</dbReference>
<evidence type="ECO:0000313" key="3">
    <source>
        <dbReference type="EMBL" id="MCD8473249.1"/>
    </source>
</evidence>
<evidence type="ECO:0000313" key="5">
    <source>
        <dbReference type="Proteomes" id="UP001430701"/>
    </source>
</evidence>
<dbReference type="InterPro" id="IPR000330">
    <property type="entry name" value="SNF2_N"/>
</dbReference>
<name>A0ABS8TSZ9_9GAMM</name>
<dbReference type="Gene3D" id="3.40.50.300">
    <property type="entry name" value="P-loop containing nucleotide triphosphate hydrolases"/>
    <property type="match status" value="1"/>
</dbReference>
<dbReference type="SUPFAM" id="SSF52540">
    <property type="entry name" value="P-loop containing nucleoside triphosphate hydrolases"/>
    <property type="match status" value="2"/>
</dbReference>
<protein>
    <submittedName>
        <fullName evidence="3">DEAD/DEAH box helicase</fullName>
    </submittedName>
</protein>
<dbReference type="EMBL" id="JAJPPU010000002">
    <property type="protein sequence ID" value="MCD8473376.1"/>
    <property type="molecule type" value="Genomic_DNA"/>
</dbReference>
<reference evidence="3" key="1">
    <citation type="submission" date="2021-11" db="EMBL/GenBank/DDBJ databases">
        <title>Genome sequence of Xylella taiwanensis PLS432.</title>
        <authorList>
            <person name="Weng L.-W."/>
            <person name="Su C.-C."/>
            <person name="Tsai C.-W."/>
            <person name="Kuo C.-H."/>
        </authorList>
    </citation>
    <scope>NUCLEOTIDE SEQUENCE</scope>
    <source>
        <strain evidence="3">PLS432</strain>
    </source>
</reference>
<dbReference type="Pfam" id="PF00176">
    <property type="entry name" value="SNF2-rel_dom"/>
    <property type="match status" value="1"/>
</dbReference>
<dbReference type="EMBL" id="JAJPPU010000002">
    <property type="protein sequence ID" value="MCD8473249.1"/>
    <property type="molecule type" value="Genomic_DNA"/>
</dbReference>
<dbReference type="RefSeq" id="WP_114867068.1">
    <property type="nucleotide sequence ID" value="NZ_CP053627.1"/>
</dbReference>
<keyword evidence="5" id="KW-1185">Reference proteome</keyword>
<comment type="caution">
    <text evidence="3">The sequence shown here is derived from an EMBL/GenBank/DDBJ whole genome shotgun (WGS) entry which is preliminary data.</text>
</comment>
<proteinExistence type="predicted"/>
<keyword evidence="1 3" id="KW-0378">Hydrolase</keyword>
<sequence>MTLRPYQHRIVDFILTHPRCNLFVPMGLGKTVSTLTALDVLILAEAVTPILVVAPLRVAASTWPDEVAKFPHLRHLRVAVAVGSAAVRRRALQQQADIYCINYDNLKWMVEFFGERWPFRTVVADECSKLKGFRLGRGTQRARALAKHVHTKVERYIGLTGTPAPNGLQDLWALLWMVDRGARLESSFSKFTDRWFRPIRIGSDPHAVRVVPTPNAFKEIQDKVRDVCLSLEPGDYFDLRQPIVNTIRVTLPEHAKRMYKAMEQEMWLALECGAEVEAFNAASKTIKCLQLANGAVYTDATRRAWADVHDAKLHALDAIIEEAAGMPVLVAYHFKSDLARLQRAFPQGRVLDKHPDTIRDWNAGHIPVLFTHPASAGHGLNLQDGGNILAFFGHWWDLEQYQQIIERIGPTRQAQAGHNRPVFIHHIIAAGTVDELVMARRESKREVQDLLLDAVKRRDSL</sequence>
<dbReference type="InterPro" id="IPR014001">
    <property type="entry name" value="Helicase_ATP-bd"/>
</dbReference>
<keyword evidence="1 3" id="KW-0547">Nucleotide-binding</keyword>
<gene>
    <name evidence="3" type="ORF">LPH55_07215</name>
    <name evidence="4" type="ORF">LPH55_07900</name>
</gene>
<dbReference type="SMART" id="SM00487">
    <property type="entry name" value="DEXDc"/>
    <property type="match status" value="1"/>
</dbReference>
<dbReference type="Gene3D" id="3.40.50.10810">
    <property type="entry name" value="Tandem AAA-ATPase domain"/>
    <property type="match status" value="1"/>
</dbReference>
<evidence type="ECO:0000313" key="4">
    <source>
        <dbReference type="EMBL" id="MCD8473376.1"/>
    </source>
</evidence>
<evidence type="ECO:0000256" key="1">
    <source>
        <dbReference type="ARBA" id="ARBA00022806"/>
    </source>
</evidence>
<dbReference type="GO" id="GO:0004386">
    <property type="term" value="F:helicase activity"/>
    <property type="evidence" value="ECO:0007669"/>
    <property type="project" value="UniProtKB-KW"/>
</dbReference>
<dbReference type="PROSITE" id="PS51192">
    <property type="entry name" value="HELICASE_ATP_BIND_1"/>
    <property type="match status" value="1"/>
</dbReference>
<dbReference type="PANTHER" id="PTHR10799">
    <property type="entry name" value="SNF2/RAD54 HELICASE FAMILY"/>
    <property type="match status" value="1"/>
</dbReference>
<keyword evidence="1 3" id="KW-0067">ATP-binding</keyword>
<feature type="domain" description="Helicase ATP-binding" evidence="2">
    <location>
        <begin position="11"/>
        <end position="181"/>
    </location>
</feature>
<keyword evidence="1 3" id="KW-0347">Helicase</keyword>